<evidence type="ECO:0000313" key="2">
    <source>
        <dbReference type="Proteomes" id="UP001164250"/>
    </source>
</evidence>
<dbReference type="EMBL" id="CM047909">
    <property type="protein sequence ID" value="KAJ0079851.1"/>
    <property type="molecule type" value="Genomic_DNA"/>
</dbReference>
<name>A0ACC1A096_9ROSI</name>
<evidence type="ECO:0000313" key="1">
    <source>
        <dbReference type="EMBL" id="KAJ0079851.1"/>
    </source>
</evidence>
<protein>
    <submittedName>
        <fullName evidence="1">Uncharacterized protein</fullName>
    </submittedName>
</protein>
<comment type="caution">
    <text evidence="1">The sequence shown here is derived from an EMBL/GenBank/DDBJ whole genome shotgun (WGS) entry which is preliminary data.</text>
</comment>
<dbReference type="Proteomes" id="UP001164250">
    <property type="component" value="Chromosome 13"/>
</dbReference>
<accession>A0ACC1A096</accession>
<reference evidence="2" key="1">
    <citation type="journal article" date="2023" name="G3 (Bethesda)">
        <title>Genome assembly and association tests identify interacting loci associated with vigor, precocity, and sex in interspecific pistachio rootstocks.</title>
        <authorList>
            <person name="Palmer W."/>
            <person name="Jacygrad E."/>
            <person name="Sagayaradj S."/>
            <person name="Cavanaugh K."/>
            <person name="Han R."/>
            <person name="Bertier L."/>
            <person name="Beede B."/>
            <person name="Kafkas S."/>
            <person name="Golino D."/>
            <person name="Preece J."/>
            <person name="Michelmore R."/>
        </authorList>
    </citation>
    <scope>NUCLEOTIDE SEQUENCE [LARGE SCALE GENOMIC DNA]</scope>
</reference>
<proteinExistence type="predicted"/>
<keyword evidence="2" id="KW-1185">Reference proteome</keyword>
<organism evidence="1 2">
    <name type="scientific">Pistacia atlantica</name>
    <dbReference type="NCBI Taxonomy" id="434234"/>
    <lineage>
        <taxon>Eukaryota</taxon>
        <taxon>Viridiplantae</taxon>
        <taxon>Streptophyta</taxon>
        <taxon>Embryophyta</taxon>
        <taxon>Tracheophyta</taxon>
        <taxon>Spermatophyta</taxon>
        <taxon>Magnoliopsida</taxon>
        <taxon>eudicotyledons</taxon>
        <taxon>Gunneridae</taxon>
        <taxon>Pentapetalae</taxon>
        <taxon>rosids</taxon>
        <taxon>malvids</taxon>
        <taxon>Sapindales</taxon>
        <taxon>Anacardiaceae</taxon>
        <taxon>Pistacia</taxon>
    </lineage>
</organism>
<sequence>MGSWNKTNQINGNMVNQESCLLLAEMSYFLKLQMEVATNKLPLKEKKTQDRKLSNHYHNISKSNVVYILHKEIDEQHQVILPVY</sequence>
<gene>
    <name evidence="1" type="ORF">Patl1_23766</name>
</gene>